<reference evidence="2 3" key="1">
    <citation type="submission" date="2021-11" db="EMBL/GenBank/DDBJ databases">
        <title>Black yeast isolated from Biological Soil Crust.</title>
        <authorList>
            <person name="Kurbessoian T."/>
        </authorList>
    </citation>
    <scope>NUCLEOTIDE SEQUENCE [LARGE SCALE GENOMIC DNA]</scope>
    <source>
        <strain evidence="2 3">CCFEE 5522</strain>
    </source>
</reference>
<dbReference type="Proteomes" id="UP001324427">
    <property type="component" value="Unassembled WGS sequence"/>
</dbReference>
<protein>
    <submittedName>
        <fullName evidence="2">Uncharacterized protein</fullName>
    </submittedName>
</protein>
<sequence length="165" mass="18879">MDMVQGTPINTTLSALTDSLADWAAYFLNGDHAAYSPYLYQAYNIISTVKSWLLPLIDQVSRKPDLATIALLLIIVLVSLKILNMLVQTVLFWFRLAKRLLFWGGLAALGLWMWSRGPAGMMEDVQYWQGTWSKEYDHFKDKENVAKLARQGLNYGRQQQAGWFN</sequence>
<comment type="caution">
    <text evidence="2">The sequence shown here is derived from an EMBL/GenBank/DDBJ whole genome shotgun (WGS) entry which is preliminary data.</text>
</comment>
<organism evidence="2 3">
    <name type="scientific">Oleoguttula mirabilis</name>
    <dbReference type="NCBI Taxonomy" id="1507867"/>
    <lineage>
        <taxon>Eukaryota</taxon>
        <taxon>Fungi</taxon>
        <taxon>Dikarya</taxon>
        <taxon>Ascomycota</taxon>
        <taxon>Pezizomycotina</taxon>
        <taxon>Dothideomycetes</taxon>
        <taxon>Dothideomycetidae</taxon>
        <taxon>Mycosphaerellales</taxon>
        <taxon>Teratosphaeriaceae</taxon>
        <taxon>Oleoguttula</taxon>
    </lineage>
</organism>
<keyword evidence="1" id="KW-0472">Membrane</keyword>
<evidence type="ECO:0000313" key="2">
    <source>
        <dbReference type="EMBL" id="KAK4543672.1"/>
    </source>
</evidence>
<accession>A0AAV9JF81</accession>
<dbReference type="Pfam" id="PF12716">
    <property type="entry name" value="Apq12"/>
    <property type="match status" value="1"/>
</dbReference>
<gene>
    <name evidence="2" type="ORF">LTR36_005317</name>
</gene>
<evidence type="ECO:0000313" key="3">
    <source>
        <dbReference type="Proteomes" id="UP001324427"/>
    </source>
</evidence>
<evidence type="ECO:0000256" key="1">
    <source>
        <dbReference type="SAM" id="Phobius"/>
    </source>
</evidence>
<proteinExistence type="predicted"/>
<name>A0AAV9JF81_9PEZI</name>
<keyword evidence="3" id="KW-1185">Reference proteome</keyword>
<keyword evidence="1" id="KW-0812">Transmembrane</keyword>
<dbReference type="EMBL" id="JAVFHQ010000030">
    <property type="protein sequence ID" value="KAK4543672.1"/>
    <property type="molecule type" value="Genomic_DNA"/>
</dbReference>
<keyword evidence="1" id="KW-1133">Transmembrane helix</keyword>
<feature type="transmembrane region" description="Helical" evidence="1">
    <location>
        <begin position="69"/>
        <end position="94"/>
    </location>
</feature>
<dbReference type="AlphaFoldDB" id="A0AAV9JF81"/>
<dbReference type="InterPro" id="IPR024316">
    <property type="entry name" value="APQ12"/>
</dbReference>